<evidence type="ECO:0000256" key="13">
    <source>
        <dbReference type="ARBA" id="ARBA00022840"/>
    </source>
</evidence>
<dbReference type="InterPro" id="IPR013767">
    <property type="entry name" value="PAS_fold"/>
</dbReference>
<dbReference type="PROSITE" id="PS50109">
    <property type="entry name" value="HIS_KIN"/>
    <property type="match status" value="1"/>
</dbReference>
<dbReference type="SMART" id="SM00911">
    <property type="entry name" value="HWE_HK"/>
    <property type="match status" value="1"/>
</dbReference>
<evidence type="ECO:0000256" key="8">
    <source>
        <dbReference type="ARBA" id="ARBA00022643"/>
    </source>
</evidence>
<evidence type="ECO:0000256" key="9">
    <source>
        <dbReference type="ARBA" id="ARBA00022679"/>
    </source>
</evidence>
<evidence type="ECO:0000256" key="11">
    <source>
        <dbReference type="ARBA" id="ARBA00022741"/>
    </source>
</evidence>
<dbReference type="GO" id="GO:0006355">
    <property type="term" value="P:regulation of DNA-templated transcription"/>
    <property type="evidence" value="ECO:0007669"/>
    <property type="project" value="InterPro"/>
</dbReference>
<evidence type="ECO:0000259" key="18">
    <source>
        <dbReference type="PROSITE" id="PS50112"/>
    </source>
</evidence>
<accession>A0A3D9YT37</accession>
<feature type="domain" description="PAC" evidence="19">
    <location>
        <begin position="269"/>
        <end position="321"/>
    </location>
</feature>
<evidence type="ECO:0000256" key="2">
    <source>
        <dbReference type="ARBA" id="ARBA00012438"/>
    </source>
</evidence>
<evidence type="ECO:0000256" key="12">
    <source>
        <dbReference type="ARBA" id="ARBA00022777"/>
    </source>
</evidence>
<keyword evidence="9" id="KW-0808">Transferase</keyword>
<dbReference type="PANTHER" id="PTHR41523:SF8">
    <property type="entry name" value="ETHYLENE RESPONSE SENSOR PROTEIN"/>
    <property type="match status" value="1"/>
</dbReference>
<dbReference type="SMART" id="SM00091">
    <property type="entry name" value="PAS"/>
    <property type="match status" value="1"/>
</dbReference>
<dbReference type="Proteomes" id="UP000256900">
    <property type="component" value="Unassembled WGS sequence"/>
</dbReference>
<evidence type="ECO:0000313" key="20">
    <source>
        <dbReference type="EMBL" id="REF84653.1"/>
    </source>
</evidence>
<dbReference type="GO" id="GO:0005524">
    <property type="term" value="F:ATP binding"/>
    <property type="evidence" value="ECO:0007669"/>
    <property type="project" value="UniProtKB-KW"/>
</dbReference>
<name>A0A3D9YT37_9HYPH</name>
<dbReference type="Pfam" id="PF07536">
    <property type="entry name" value="HWE_HK"/>
    <property type="match status" value="1"/>
</dbReference>
<reference evidence="20 21" key="1">
    <citation type="submission" date="2018-08" db="EMBL/GenBank/DDBJ databases">
        <title>Genomic Encyclopedia of Type Strains, Phase IV (KMG-IV): sequencing the most valuable type-strain genomes for metagenomic binning, comparative biology and taxonomic classification.</title>
        <authorList>
            <person name="Goeker M."/>
        </authorList>
    </citation>
    <scope>NUCLEOTIDE SEQUENCE [LARGE SCALE GENOMIC DNA]</scope>
    <source>
        <strain evidence="20 21">BW863</strain>
    </source>
</reference>
<proteinExistence type="predicted"/>
<keyword evidence="7" id="KW-0285">Flavoprotein</keyword>
<dbReference type="GO" id="GO:0004673">
    <property type="term" value="F:protein histidine kinase activity"/>
    <property type="evidence" value="ECO:0007669"/>
    <property type="project" value="UniProtKB-EC"/>
</dbReference>
<dbReference type="Gene3D" id="3.30.450.20">
    <property type="entry name" value="PAS domain"/>
    <property type="match status" value="1"/>
</dbReference>
<dbReference type="InterPro" id="IPR005467">
    <property type="entry name" value="His_kinase_dom"/>
</dbReference>
<keyword evidence="8" id="KW-0288">FMN</keyword>
<dbReference type="InterPro" id="IPR035965">
    <property type="entry name" value="PAS-like_dom_sf"/>
</dbReference>
<dbReference type="InterPro" id="IPR001610">
    <property type="entry name" value="PAC"/>
</dbReference>
<organism evidence="20 21">
    <name type="scientific">Methylovirgula ligni</name>
    <dbReference type="NCBI Taxonomy" id="569860"/>
    <lineage>
        <taxon>Bacteria</taxon>
        <taxon>Pseudomonadati</taxon>
        <taxon>Pseudomonadota</taxon>
        <taxon>Alphaproteobacteria</taxon>
        <taxon>Hyphomicrobiales</taxon>
        <taxon>Beijerinckiaceae</taxon>
        <taxon>Methylovirgula</taxon>
    </lineage>
</organism>
<dbReference type="InterPro" id="IPR003594">
    <property type="entry name" value="HATPase_dom"/>
</dbReference>
<evidence type="ECO:0000256" key="4">
    <source>
        <dbReference type="ARBA" id="ARBA00022543"/>
    </source>
</evidence>
<evidence type="ECO:0000259" key="19">
    <source>
        <dbReference type="PROSITE" id="PS50113"/>
    </source>
</evidence>
<evidence type="ECO:0000256" key="5">
    <source>
        <dbReference type="ARBA" id="ARBA00022553"/>
    </source>
</evidence>
<keyword evidence="5" id="KW-0597">Phosphoprotein</keyword>
<dbReference type="EC" id="2.7.13.3" evidence="2"/>
<dbReference type="Gene3D" id="3.30.565.10">
    <property type="entry name" value="Histidine kinase-like ATPase, C-terminal domain"/>
    <property type="match status" value="2"/>
</dbReference>
<dbReference type="SMART" id="SM00387">
    <property type="entry name" value="HATPase_c"/>
    <property type="match status" value="1"/>
</dbReference>
<keyword evidence="6" id="KW-0716">Sensory transduction</keyword>
<dbReference type="AlphaFoldDB" id="A0A3D9YT37"/>
<comment type="caution">
    <text evidence="20">The sequence shown here is derived from an EMBL/GenBank/DDBJ whole genome shotgun (WGS) entry which is preliminary data.</text>
</comment>
<evidence type="ECO:0000259" key="17">
    <source>
        <dbReference type="PROSITE" id="PS50109"/>
    </source>
</evidence>
<dbReference type="InterPro" id="IPR036890">
    <property type="entry name" value="HATPase_C_sf"/>
</dbReference>
<keyword evidence="14" id="KW-0157">Chromophore</keyword>
<dbReference type="InterPro" id="IPR011102">
    <property type="entry name" value="Sig_transdc_His_kinase_HWE"/>
</dbReference>
<evidence type="ECO:0000256" key="1">
    <source>
        <dbReference type="ARBA" id="ARBA00000085"/>
    </source>
</evidence>
<dbReference type="PANTHER" id="PTHR41523">
    <property type="entry name" value="TWO-COMPONENT SYSTEM SENSOR PROTEIN"/>
    <property type="match status" value="1"/>
</dbReference>
<evidence type="ECO:0000256" key="3">
    <source>
        <dbReference type="ARBA" id="ARBA00021740"/>
    </source>
</evidence>
<dbReference type="SUPFAM" id="SSF55874">
    <property type="entry name" value="ATPase domain of HSP90 chaperone/DNA topoisomerase II/histidine kinase"/>
    <property type="match status" value="1"/>
</dbReference>
<evidence type="ECO:0000256" key="6">
    <source>
        <dbReference type="ARBA" id="ARBA00022606"/>
    </source>
</evidence>
<dbReference type="Pfam" id="PF02518">
    <property type="entry name" value="HATPase_c"/>
    <property type="match status" value="1"/>
</dbReference>
<dbReference type="PROSITE" id="PS50112">
    <property type="entry name" value="PAS"/>
    <property type="match status" value="1"/>
</dbReference>
<dbReference type="InterPro" id="IPR000700">
    <property type="entry name" value="PAS-assoc_C"/>
</dbReference>
<evidence type="ECO:0000256" key="16">
    <source>
        <dbReference type="ARBA" id="ARBA00023170"/>
    </source>
</evidence>
<keyword evidence="13" id="KW-0067">ATP-binding</keyword>
<keyword evidence="21" id="KW-1185">Reference proteome</keyword>
<evidence type="ECO:0000256" key="15">
    <source>
        <dbReference type="ARBA" id="ARBA00023026"/>
    </source>
</evidence>
<protein>
    <recommendedName>
        <fullName evidence="3">Blue-light-activated histidine kinase</fullName>
        <ecNumber evidence="2">2.7.13.3</ecNumber>
    </recommendedName>
</protein>
<keyword evidence="16" id="KW-0675">Receptor</keyword>
<dbReference type="Pfam" id="PF00989">
    <property type="entry name" value="PAS"/>
    <property type="match status" value="1"/>
</dbReference>
<keyword evidence="15" id="KW-0843">Virulence</keyword>
<dbReference type="SMART" id="SM00086">
    <property type="entry name" value="PAC"/>
    <property type="match status" value="1"/>
</dbReference>
<dbReference type="RefSeq" id="WP_165203963.1">
    <property type="nucleotide sequence ID" value="NZ_CP025086.1"/>
</dbReference>
<evidence type="ECO:0000256" key="10">
    <source>
        <dbReference type="ARBA" id="ARBA00022737"/>
    </source>
</evidence>
<evidence type="ECO:0000256" key="7">
    <source>
        <dbReference type="ARBA" id="ARBA00022630"/>
    </source>
</evidence>
<keyword evidence="4" id="KW-0600">Photoreceptor protein</keyword>
<evidence type="ECO:0000313" key="21">
    <source>
        <dbReference type="Proteomes" id="UP000256900"/>
    </source>
</evidence>
<feature type="domain" description="Histidine kinase" evidence="17">
    <location>
        <begin position="69"/>
        <end position="163"/>
    </location>
</feature>
<keyword evidence="11" id="KW-0547">Nucleotide-binding</keyword>
<keyword evidence="10" id="KW-0677">Repeat</keyword>
<gene>
    <name evidence="20" type="ORF">DES32_2763</name>
</gene>
<dbReference type="PROSITE" id="PS50113">
    <property type="entry name" value="PAC"/>
    <property type="match status" value="1"/>
</dbReference>
<dbReference type="NCBIfam" id="TIGR00229">
    <property type="entry name" value="sensory_box"/>
    <property type="match status" value="1"/>
</dbReference>
<dbReference type="GO" id="GO:0009881">
    <property type="term" value="F:photoreceptor activity"/>
    <property type="evidence" value="ECO:0007669"/>
    <property type="project" value="UniProtKB-KW"/>
</dbReference>
<dbReference type="SUPFAM" id="SSF55785">
    <property type="entry name" value="PYP-like sensor domain (PAS domain)"/>
    <property type="match status" value="1"/>
</dbReference>
<dbReference type="EMBL" id="QUMO01000004">
    <property type="protein sequence ID" value="REF84653.1"/>
    <property type="molecule type" value="Genomic_DNA"/>
</dbReference>
<sequence length="514" mass="55332">MISLNGVQGSLRRDGISVAARPHDPRTVNLLEALHEICAPLHQPSSARLEIFSPNPANCEVAGEAADLISLIVKEAVVNAIRYSHPAGVAGVVSVACERNVDGTLAVDVVDDGVGLPENFNAMTDAGPGLRIIRALTDRLGGSVTFDSTSLGLHVRLLVPRSSVDIAGAAPTAVAGAEGGERPGPGNRRSALDAAIPQRLAAIVESSDDAILSKDLNGIITSWNEGARRLFGYEAEEMIGKSVTILIPTDRANEEPAILDRIRRGERVKHYETVRVRKDGSLVEISLSISPIKDANGRVVGASKIARDISERKQAQARQELLTREINHRTKNLFAVIQSVVSRSFAGKTSVADAKTAVLNRLYTLAQTNVLLMEQDFHGADIRQVVCTEMSPYQDRTEIEGPRIVVTAQAAQNLALAVHELATNAAKYGALCTASGRVRINWQVFEDGGRRFFAFRWQEEGGPPVQVPERKGFGSTVLEQVMAEYFDTPPRIDFATSGVVYELTGLLDGIAAEK</sequence>
<evidence type="ECO:0000256" key="14">
    <source>
        <dbReference type="ARBA" id="ARBA00022991"/>
    </source>
</evidence>
<dbReference type="CDD" id="cd00130">
    <property type="entry name" value="PAS"/>
    <property type="match status" value="1"/>
</dbReference>
<feature type="domain" description="PAS" evidence="18">
    <location>
        <begin position="196"/>
        <end position="266"/>
    </location>
</feature>
<keyword evidence="12" id="KW-0418">Kinase</keyword>
<comment type="catalytic activity">
    <reaction evidence="1">
        <text>ATP + protein L-histidine = ADP + protein N-phospho-L-histidine.</text>
        <dbReference type="EC" id="2.7.13.3"/>
    </reaction>
</comment>
<dbReference type="InterPro" id="IPR000014">
    <property type="entry name" value="PAS"/>
</dbReference>